<protein>
    <submittedName>
        <fullName evidence="1">Uncharacterized protein</fullName>
    </submittedName>
</protein>
<evidence type="ECO:0000313" key="1">
    <source>
        <dbReference type="EMBL" id="BBX23043.1"/>
    </source>
</evidence>
<sequence>MSFNDRPGLQHVRTRQAIRDLQQFDCPIPTPVAEALAELDALTARAPRKPDDAALAAAAAAGDDTELARLATEVVTLDVRAQAHGAAVENAAHHVSGVLAEHGAEVLPRLDEVAAEAAAVIREAQRHRGRSIEALVRAGKPEAATAVASAAAARQTFQRVAELADRHLHRALTTPWPADAETVGE</sequence>
<dbReference type="RefSeq" id="WP_085261061.1">
    <property type="nucleotide sequence ID" value="NZ_AP022564.1"/>
</dbReference>
<dbReference type="AlphaFoldDB" id="A0AAD1HYH2"/>
<dbReference type="Proteomes" id="UP000467636">
    <property type="component" value="Chromosome"/>
</dbReference>
<dbReference type="EMBL" id="AP022564">
    <property type="protein sequence ID" value="BBX23043.1"/>
    <property type="molecule type" value="Genomic_DNA"/>
</dbReference>
<accession>A0AAD1HYH2</accession>
<evidence type="ECO:0000313" key="2">
    <source>
        <dbReference type="Proteomes" id="UP000467636"/>
    </source>
</evidence>
<proteinExistence type="predicted"/>
<gene>
    <name evidence="1" type="ORF">MTER_24540</name>
</gene>
<reference evidence="1 2" key="1">
    <citation type="journal article" date="2019" name="Emerg. Microbes Infect.">
        <title>Comprehensive subspecies identification of 175 nontuberculous mycobacteria species based on 7547 genomic profiles.</title>
        <authorList>
            <person name="Matsumoto Y."/>
            <person name="Kinjo T."/>
            <person name="Motooka D."/>
            <person name="Nabeya D."/>
            <person name="Jung N."/>
            <person name="Uechi K."/>
            <person name="Horii T."/>
            <person name="Iida T."/>
            <person name="Fujita J."/>
            <person name="Nakamura S."/>
        </authorList>
    </citation>
    <scope>NUCLEOTIDE SEQUENCE [LARGE SCALE GENOMIC DNA]</scope>
    <source>
        <strain evidence="1 2">JCM 12143</strain>
    </source>
</reference>
<name>A0AAD1HYH2_9MYCO</name>
<keyword evidence="2" id="KW-1185">Reference proteome</keyword>
<organism evidence="1 2">
    <name type="scientific">Mycolicibacter terrae</name>
    <dbReference type="NCBI Taxonomy" id="1788"/>
    <lineage>
        <taxon>Bacteria</taxon>
        <taxon>Bacillati</taxon>
        <taxon>Actinomycetota</taxon>
        <taxon>Actinomycetes</taxon>
        <taxon>Mycobacteriales</taxon>
        <taxon>Mycobacteriaceae</taxon>
        <taxon>Mycolicibacter</taxon>
    </lineage>
</organism>